<dbReference type="AlphaFoldDB" id="A0A7X0IKE2"/>
<feature type="transmembrane region" description="Helical" evidence="1">
    <location>
        <begin position="120"/>
        <end position="141"/>
    </location>
</feature>
<accession>A0A7X0IKE2</accession>
<reference evidence="2 3" key="1">
    <citation type="submission" date="2020-08" db="EMBL/GenBank/DDBJ databases">
        <title>Sequencing the genomes of 1000 actinobacteria strains.</title>
        <authorList>
            <person name="Klenk H.-P."/>
        </authorList>
    </citation>
    <scope>NUCLEOTIDE SEQUENCE [LARGE SCALE GENOMIC DNA]</scope>
    <source>
        <strain evidence="2 3">DSM 44936</strain>
    </source>
</reference>
<dbReference type="Proteomes" id="UP000555564">
    <property type="component" value="Unassembled WGS sequence"/>
</dbReference>
<evidence type="ECO:0000256" key="1">
    <source>
        <dbReference type="SAM" id="Phobius"/>
    </source>
</evidence>
<dbReference type="RefSeq" id="WP_184986329.1">
    <property type="nucleotide sequence ID" value="NZ_BAAALO010000026.1"/>
</dbReference>
<keyword evidence="3" id="KW-1185">Reference proteome</keyword>
<comment type="caution">
    <text evidence="2">The sequence shown here is derived from an EMBL/GenBank/DDBJ whole genome shotgun (WGS) entry which is preliminary data.</text>
</comment>
<feature type="transmembrane region" description="Helical" evidence="1">
    <location>
        <begin position="75"/>
        <end position="93"/>
    </location>
</feature>
<feature type="transmembrane region" description="Helical" evidence="1">
    <location>
        <begin position="6"/>
        <end position="30"/>
    </location>
</feature>
<keyword evidence="1" id="KW-1133">Transmembrane helix</keyword>
<keyword evidence="1" id="KW-0812">Transmembrane</keyword>
<evidence type="ECO:0000313" key="2">
    <source>
        <dbReference type="EMBL" id="MBB6476349.1"/>
    </source>
</evidence>
<name>A0A7X0IKE2_9ACTN</name>
<protein>
    <submittedName>
        <fullName evidence="2">Stage V sporulation protein SpoVS</fullName>
    </submittedName>
</protein>
<organism evidence="2 3">
    <name type="scientific">Sphaerisporangium rubeum</name>
    <dbReference type="NCBI Taxonomy" id="321317"/>
    <lineage>
        <taxon>Bacteria</taxon>
        <taxon>Bacillati</taxon>
        <taxon>Actinomycetota</taxon>
        <taxon>Actinomycetes</taxon>
        <taxon>Streptosporangiales</taxon>
        <taxon>Streptosporangiaceae</taxon>
        <taxon>Sphaerisporangium</taxon>
    </lineage>
</organism>
<gene>
    <name evidence="2" type="ORF">BJ992_005780</name>
</gene>
<feature type="transmembrane region" description="Helical" evidence="1">
    <location>
        <begin position="51"/>
        <end position="69"/>
    </location>
</feature>
<sequence>MSFLDYLLLWLHIGFAIFALGPATVAAHFTPRYIRAKDVGVLRFLNRTTRIFGLLTIAVFLFGLALGRAALAKPYLSVSMTLFIVGAVLLVMIERDQRTAIRVLSSASEEDDAQVQTGRIAMLASIMALMWLIILVLMVWFNPNS</sequence>
<evidence type="ECO:0000313" key="3">
    <source>
        <dbReference type="Proteomes" id="UP000555564"/>
    </source>
</evidence>
<proteinExistence type="predicted"/>
<dbReference type="EMBL" id="JACHIU010000001">
    <property type="protein sequence ID" value="MBB6476349.1"/>
    <property type="molecule type" value="Genomic_DNA"/>
</dbReference>
<keyword evidence="1" id="KW-0472">Membrane</keyword>